<feature type="compositionally biased region" description="Basic and acidic residues" evidence="1">
    <location>
        <begin position="1"/>
        <end position="16"/>
    </location>
</feature>
<reference evidence="2" key="1">
    <citation type="journal article" date="2019" name="Sci. Rep.">
        <title>Draft genome of Tanacetum cinerariifolium, the natural source of mosquito coil.</title>
        <authorList>
            <person name="Yamashiro T."/>
            <person name="Shiraishi A."/>
            <person name="Satake H."/>
            <person name="Nakayama K."/>
        </authorList>
    </citation>
    <scope>NUCLEOTIDE SEQUENCE</scope>
</reference>
<organism evidence="2">
    <name type="scientific">Tanacetum cinerariifolium</name>
    <name type="common">Dalmatian daisy</name>
    <name type="synonym">Chrysanthemum cinerariifolium</name>
    <dbReference type="NCBI Taxonomy" id="118510"/>
    <lineage>
        <taxon>Eukaryota</taxon>
        <taxon>Viridiplantae</taxon>
        <taxon>Streptophyta</taxon>
        <taxon>Embryophyta</taxon>
        <taxon>Tracheophyta</taxon>
        <taxon>Spermatophyta</taxon>
        <taxon>Magnoliopsida</taxon>
        <taxon>eudicotyledons</taxon>
        <taxon>Gunneridae</taxon>
        <taxon>Pentapetalae</taxon>
        <taxon>asterids</taxon>
        <taxon>campanulids</taxon>
        <taxon>Asterales</taxon>
        <taxon>Asteraceae</taxon>
        <taxon>Asteroideae</taxon>
        <taxon>Anthemideae</taxon>
        <taxon>Anthemidinae</taxon>
        <taxon>Tanacetum</taxon>
    </lineage>
</organism>
<sequence length="101" mass="11356">MDSKVVKENGKKDDSSSKQAGSRKKIGCSKLKPKSPKKLKVMKEQESVVNEQEKEELRLCLNIVQDEDIAINYETLAVNSLIVDWESKLLGSDLQGKDLSY</sequence>
<comment type="caution">
    <text evidence="2">The sequence shown here is derived from an EMBL/GenBank/DDBJ whole genome shotgun (WGS) entry which is preliminary data.</text>
</comment>
<name>A0A699KWB5_TANCI</name>
<proteinExistence type="predicted"/>
<accession>A0A699KWB5</accession>
<protein>
    <submittedName>
        <fullName evidence="2">Uncharacterized protein</fullName>
    </submittedName>
</protein>
<dbReference type="AlphaFoldDB" id="A0A699KWB5"/>
<dbReference type="EMBL" id="BKCJ010557212">
    <property type="protein sequence ID" value="GFB12412.1"/>
    <property type="molecule type" value="Genomic_DNA"/>
</dbReference>
<feature type="region of interest" description="Disordered" evidence="1">
    <location>
        <begin position="1"/>
        <end position="46"/>
    </location>
</feature>
<gene>
    <name evidence="2" type="ORF">Tci_684383</name>
</gene>
<feature type="compositionally biased region" description="Basic residues" evidence="1">
    <location>
        <begin position="21"/>
        <end position="40"/>
    </location>
</feature>
<evidence type="ECO:0000313" key="2">
    <source>
        <dbReference type="EMBL" id="GFB12412.1"/>
    </source>
</evidence>
<evidence type="ECO:0000256" key="1">
    <source>
        <dbReference type="SAM" id="MobiDB-lite"/>
    </source>
</evidence>